<evidence type="ECO:0000313" key="2">
    <source>
        <dbReference type="Proteomes" id="UP001057402"/>
    </source>
</evidence>
<proteinExistence type="predicted"/>
<evidence type="ECO:0000313" key="1">
    <source>
        <dbReference type="EMBL" id="KAI4371111.1"/>
    </source>
</evidence>
<name>A0ACB9QYP9_9MYRT</name>
<dbReference type="Proteomes" id="UP001057402">
    <property type="component" value="Chromosome 5"/>
</dbReference>
<comment type="caution">
    <text evidence="1">The sequence shown here is derived from an EMBL/GenBank/DDBJ whole genome shotgun (WGS) entry which is preliminary data.</text>
</comment>
<dbReference type="EMBL" id="CM042884">
    <property type="protein sequence ID" value="KAI4371111.1"/>
    <property type="molecule type" value="Genomic_DNA"/>
</dbReference>
<gene>
    <name evidence="1" type="ORF">MLD38_019380</name>
</gene>
<accession>A0ACB9QYP9</accession>
<keyword evidence="2" id="KW-1185">Reference proteome</keyword>
<reference evidence="2" key="1">
    <citation type="journal article" date="2023" name="Front. Plant Sci.">
        <title>Chromosomal-level genome assembly of Melastoma candidum provides insights into trichome evolution.</title>
        <authorList>
            <person name="Zhong Y."/>
            <person name="Wu W."/>
            <person name="Sun C."/>
            <person name="Zou P."/>
            <person name="Liu Y."/>
            <person name="Dai S."/>
            <person name="Zhou R."/>
        </authorList>
    </citation>
    <scope>NUCLEOTIDE SEQUENCE [LARGE SCALE GENOMIC DNA]</scope>
</reference>
<sequence length="240" mass="27053">MNCSFDGGHSSLALTNSYSSETTRLFFTDENSTSALRRSIGSFLANTRVLRRENRAPRQPRSPDWVQRVHPRVESGAIERSQIGILGFPIERRWEIRNQKRGRGTRSEAKRKGMMEGEEQEVQNKSRVVKVDSKETWDSFLSQASLVVVHFTASWCIPSVAMNPFFEELTSSFSDVLFLSVDVDDVKDVASRMEIKAMPTFLIIKDGAPVDKLVGANPEELKKRVDLLCTVSPMTIEPSP</sequence>
<organism evidence="1 2">
    <name type="scientific">Melastoma candidum</name>
    <dbReference type="NCBI Taxonomy" id="119954"/>
    <lineage>
        <taxon>Eukaryota</taxon>
        <taxon>Viridiplantae</taxon>
        <taxon>Streptophyta</taxon>
        <taxon>Embryophyta</taxon>
        <taxon>Tracheophyta</taxon>
        <taxon>Spermatophyta</taxon>
        <taxon>Magnoliopsida</taxon>
        <taxon>eudicotyledons</taxon>
        <taxon>Gunneridae</taxon>
        <taxon>Pentapetalae</taxon>
        <taxon>rosids</taxon>
        <taxon>malvids</taxon>
        <taxon>Myrtales</taxon>
        <taxon>Melastomataceae</taxon>
        <taxon>Melastomatoideae</taxon>
        <taxon>Melastomateae</taxon>
        <taxon>Melastoma</taxon>
    </lineage>
</organism>
<protein>
    <submittedName>
        <fullName evidence="1">Uncharacterized protein</fullName>
    </submittedName>
</protein>